<keyword evidence="3 6" id="KW-0731">Sigma factor</keyword>
<evidence type="ECO:0000256" key="3">
    <source>
        <dbReference type="ARBA" id="ARBA00023082"/>
    </source>
</evidence>
<evidence type="ECO:0000256" key="2">
    <source>
        <dbReference type="ARBA" id="ARBA00023015"/>
    </source>
</evidence>
<dbReference type="eggNOG" id="COG1595">
    <property type="taxonomic scope" value="Bacteria"/>
</dbReference>
<accession>W5W350</accession>
<dbReference type="Gene3D" id="3.40.33.10">
    <property type="entry name" value="CAP"/>
    <property type="match status" value="1"/>
</dbReference>
<dbReference type="PANTHER" id="PTHR43133">
    <property type="entry name" value="RNA POLYMERASE ECF-TYPE SIGMA FACTO"/>
    <property type="match status" value="1"/>
</dbReference>
<dbReference type="InterPro" id="IPR007627">
    <property type="entry name" value="RNA_pol_sigma70_r2"/>
</dbReference>
<evidence type="ECO:0000256" key="5">
    <source>
        <dbReference type="ARBA" id="ARBA00023163"/>
    </source>
</evidence>
<dbReference type="OrthoDB" id="8611574at2"/>
<protein>
    <recommendedName>
        <fullName evidence="6">RNA polymerase sigma factor</fullName>
    </recommendedName>
</protein>
<feature type="compositionally biased region" description="Low complexity" evidence="7">
    <location>
        <begin position="273"/>
        <end position="309"/>
    </location>
</feature>
<dbReference type="Pfam" id="PF04542">
    <property type="entry name" value="Sigma70_r2"/>
    <property type="match status" value="1"/>
</dbReference>
<dbReference type="Pfam" id="PF00188">
    <property type="entry name" value="CAP"/>
    <property type="match status" value="1"/>
</dbReference>
<dbReference type="AlphaFoldDB" id="W5W350"/>
<evidence type="ECO:0000313" key="10">
    <source>
        <dbReference type="EMBL" id="AHH95282.1"/>
    </source>
</evidence>
<dbReference type="GO" id="GO:0016987">
    <property type="term" value="F:sigma factor activity"/>
    <property type="evidence" value="ECO:0007669"/>
    <property type="project" value="UniProtKB-KW"/>
</dbReference>
<dbReference type="EMBL" id="CP007155">
    <property type="protein sequence ID" value="AHH95282.1"/>
    <property type="molecule type" value="Genomic_DNA"/>
</dbReference>
<evidence type="ECO:0000256" key="4">
    <source>
        <dbReference type="ARBA" id="ARBA00023125"/>
    </source>
</evidence>
<reference evidence="10 11" key="1">
    <citation type="journal article" date="2014" name="BMC Genomics">
        <title>Complete genome sequence of producer of the glycopeptide antibiotic Aculeximycin Kutzneria albida DSM 43870T, a representative of minor genus of Pseudonocardiaceae.</title>
        <authorList>
            <person name="Rebets Y."/>
            <person name="Tokovenko B."/>
            <person name="Lushchyk I."/>
            <person name="Ruckert C."/>
            <person name="Zaburannyi N."/>
            <person name="Bechthold A."/>
            <person name="Kalinowski J."/>
            <person name="Luzhetskyy A."/>
        </authorList>
    </citation>
    <scope>NUCLEOTIDE SEQUENCE [LARGE SCALE GENOMIC DNA]</scope>
    <source>
        <strain evidence="10">DSM 43870</strain>
    </source>
</reference>
<dbReference type="GO" id="GO:0006352">
    <property type="term" value="P:DNA-templated transcription initiation"/>
    <property type="evidence" value="ECO:0007669"/>
    <property type="project" value="InterPro"/>
</dbReference>
<keyword evidence="4 6" id="KW-0238">DNA-binding</keyword>
<dbReference type="PROSITE" id="PS01063">
    <property type="entry name" value="SIGMA70_ECF"/>
    <property type="match status" value="1"/>
</dbReference>
<dbReference type="InterPro" id="IPR013325">
    <property type="entry name" value="RNA_pol_sigma_r2"/>
</dbReference>
<feature type="domain" description="SCP" evidence="8">
    <location>
        <begin position="323"/>
        <end position="429"/>
    </location>
</feature>
<dbReference type="InterPro" id="IPR013324">
    <property type="entry name" value="RNA_pol_sigma_r3/r4-like"/>
</dbReference>
<evidence type="ECO:0000313" key="11">
    <source>
        <dbReference type="Proteomes" id="UP000019225"/>
    </source>
</evidence>
<dbReference type="InterPro" id="IPR000838">
    <property type="entry name" value="RNA_pol_sigma70_ECF_CS"/>
</dbReference>
<dbReference type="PANTHER" id="PTHR43133:SF8">
    <property type="entry name" value="RNA POLYMERASE SIGMA FACTOR HI_1459-RELATED"/>
    <property type="match status" value="1"/>
</dbReference>
<evidence type="ECO:0000259" key="9">
    <source>
        <dbReference type="Pfam" id="PF04542"/>
    </source>
</evidence>
<evidence type="ECO:0000256" key="1">
    <source>
        <dbReference type="ARBA" id="ARBA00010641"/>
    </source>
</evidence>
<feature type="domain" description="RNA polymerase sigma-70 region 2" evidence="9">
    <location>
        <begin position="23"/>
        <end position="88"/>
    </location>
</feature>
<dbReference type="KEGG" id="kal:KALB_1912"/>
<name>W5W350_9PSEU</name>
<dbReference type="PATRIC" id="fig|1449976.3.peg.1907"/>
<dbReference type="STRING" id="1449976.KALB_1912"/>
<sequence>MPVTDSELVEQARAGSREAFTTLYQRYRLPVTRYARRIVNDTALAEDVVQDAFVSALRKLPNLRDPARFRPWLFSIVHRTAVDEVRAEGPTLLPELPEVPARTAEDSVAAELVWDAAASLEPRQLAILELTVREEVSNAELGQALGVSTAHAAVLAHRARTALGHAVRILLLTRSRPSCTRLAALVPDRPRKLTIGQRASVDRHLRRCPVCSGLARKVSVPMAVLAALWLAQQRTAGIKPLAVRLAVVGAAVAAGLVGWSLLPTPAPAPSAAPLPTVTASSTTSLVPTTTPVPTTTTTTAPPTTTTTTKLPPPPSEDQRFVVLVNQQRASRGCAPLREDQRLNRATSRHSKDMAANGYIDFTGPTGDDLAADVREAGYPSPSAMAVAASTETAEQTLDKLADRSAFDCGYRSIGVSRAVGGPCHYYWSMVLGRQ</sequence>
<dbReference type="Proteomes" id="UP000019225">
    <property type="component" value="Chromosome"/>
</dbReference>
<dbReference type="InterPro" id="IPR039425">
    <property type="entry name" value="RNA_pol_sigma-70-like"/>
</dbReference>
<dbReference type="SUPFAM" id="SSF55797">
    <property type="entry name" value="PR-1-like"/>
    <property type="match status" value="1"/>
</dbReference>
<dbReference type="CDD" id="cd05379">
    <property type="entry name" value="CAP_bacterial"/>
    <property type="match status" value="1"/>
</dbReference>
<dbReference type="SUPFAM" id="SSF88946">
    <property type="entry name" value="Sigma2 domain of RNA polymerase sigma factors"/>
    <property type="match status" value="1"/>
</dbReference>
<dbReference type="SUPFAM" id="SSF88659">
    <property type="entry name" value="Sigma3 and sigma4 domains of RNA polymerase sigma factors"/>
    <property type="match status" value="1"/>
</dbReference>
<evidence type="ECO:0000256" key="7">
    <source>
        <dbReference type="SAM" id="MobiDB-lite"/>
    </source>
</evidence>
<dbReference type="eggNOG" id="COG2340">
    <property type="taxonomic scope" value="Bacteria"/>
</dbReference>
<keyword evidence="2 6" id="KW-0805">Transcription regulation</keyword>
<dbReference type="NCBIfam" id="TIGR02937">
    <property type="entry name" value="sigma70-ECF"/>
    <property type="match status" value="1"/>
</dbReference>
<organism evidence="10 11">
    <name type="scientific">Kutzneria albida DSM 43870</name>
    <dbReference type="NCBI Taxonomy" id="1449976"/>
    <lineage>
        <taxon>Bacteria</taxon>
        <taxon>Bacillati</taxon>
        <taxon>Actinomycetota</taxon>
        <taxon>Actinomycetes</taxon>
        <taxon>Pseudonocardiales</taxon>
        <taxon>Pseudonocardiaceae</taxon>
        <taxon>Kutzneria</taxon>
    </lineage>
</organism>
<dbReference type="GO" id="GO:0003677">
    <property type="term" value="F:DNA binding"/>
    <property type="evidence" value="ECO:0007669"/>
    <property type="project" value="UniProtKB-KW"/>
</dbReference>
<dbReference type="InterPro" id="IPR014044">
    <property type="entry name" value="CAP_dom"/>
</dbReference>
<gene>
    <name evidence="10" type="ORF">KALB_1912</name>
</gene>
<dbReference type="InterPro" id="IPR035940">
    <property type="entry name" value="CAP_sf"/>
</dbReference>
<keyword evidence="11" id="KW-1185">Reference proteome</keyword>
<dbReference type="InterPro" id="IPR036388">
    <property type="entry name" value="WH-like_DNA-bd_sf"/>
</dbReference>
<comment type="similarity">
    <text evidence="1 6">Belongs to the sigma-70 factor family. ECF subfamily.</text>
</comment>
<dbReference type="RefSeq" id="WP_025355466.1">
    <property type="nucleotide sequence ID" value="NZ_CP007155.1"/>
</dbReference>
<feature type="region of interest" description="Disordered" evidence="7">
    <location>
        <begin position="269"/>
        <end position="315"/>
    </location>
</feature>
<dbReference type="InterPro" id="IPR014284">
    <property type="entry name" value="RNA_pol_sigma-70_dom"/>
</dbReference>
<evidence type="ECO:0000256" key="6">
    <source>
        <dbReference type="RuleBase" id="RU000716"/>
    </source>
</evidence>
<evidence type="ECO:0000259" key="8">
    <source>
        <dbReference type="Pfam" id="PF00188"/>
    </source>
</evidence>
<dbReference type="Gene3D" id="1.10.1740.10">
    <property type="match status" value="1"/>
</dbReference>
<dbReference type="Gene3D" id="1.10.10.10">
    <property type="entry name" value="Winged helix-like DNA-binding domain superfamily/Winged helix DNA-binding domain"/>
    <property type="match status" value="1"/>
</dbReference>
<proteinExistence type="inferred from homology"/>
<keyword evidence="5 6" id="KW-0804">Transcription</keyword>
<dbReference type="HOGENOM" id="CLU_512773_0_0_11"/>